<dbReference type="RefSeq" id="YP_762464.1">
    <property type="nucleotide sequence ID" value="NC_008361.1"/>
</dbReference>
<dbReference type="KEGG" id="vg:4306198"/>
<proteinExistence type="predicted"/>
<keyword evidence="3" id="KW-1185">Reference proteome</keyword>
<dbReference type="InterPro" id="IPR050365">
    <property type="entry name" value="TIM50"/>
</dbReference>
<dbReference type="SMART" id="SM00577">
    <property type="entry name" value="CPDc"/>
    <property type="match status" value="1"/>
</dbReference>
<dbReference type="EMBL" id="AM398843">
    <property type="protein sequence ID" value="CAL44709.1"/>
    <property type="molecule type" value="Genomic_DNA"/>
</dbReference>
<dbReference type="PANTHER" id="PTHR12210">
    <property type="entry name" value="DULLARD PROTEIN PHOSPHATASE"/>
    <property type="match status" value="1"/>
</dbReference>
<accession>Q0E4Z2</accession>
<evidence type="ECO:0000259" key="1">
    <source>
        <dbReference type="PROSITE" id="PS50969"/>
    </source>
</evidence>
<dbReference type="InterPro" id="IPR023214">
    <property type="entry name" value="HAD_sf"/>
</dbReference>
<dbReference type="GeneID" id="4306198"/>
<dbReference type="InterPro" id="IPR004274">
    <property type="entry name" value="FCP1_dom"/>
</dbReference>
<dbReference type="InterPro" id="IPR036412">
    <property type="entry name" value="HAD-like_sf"/>
</dbReference>
<protein>
    <submittedName>
        <fullName evidence="2">22.4 kDa CTD phosphatase</fullName>
    </submittedName>
</protein>
<feature type="domain" description="FCP1 homology" evidence="1">
    <location>
        <begin position="21"/>
        <end position="197"/>
    </location>
</feature>
<dbReference type="Gene3D" id="3.40.50.1000">
    <property type="entry name" value="HAD superfamily/HAD-like"/>
    <property type="match status" value="1"/>
</dbReference>
<dbReference type="SUPFAM" id="SSF56784">
    <property type="entry name" value="HAD-like"/>
    <property type="match status" value="1"/>
</dbReference>
<organism evidence="2 3">
    <name type="scientific">Spodoptera frugiperda ascovirus 1a</name>
    <name type="common">SfAV-1a</name>
    <dbReference type="NCBI Taxonomy" id="113370"/>
    <lineage>
        <taxon>Viruses</taxon>
        <taxon>Varidnaviria</taxon>
        <taxon>Bamfordvirae</taxon>
        <taxon>Nucleocytoviricota</taxon>
        <taxon>Megaviricetes</taxon>
        <taxon>Pimascovirales</taxon>
        <taxon>Pimascovirales incertae sedis</taxon>
        <taxon>Ascoviridae</taxon>
        <taxon>Ascovirus</taxon>
        <taxon>Ascovirus sfav1a</taxon>
    </lineage>
</organism>
<organismHost>
    <name type="scientific">Spodoptera frugiperda</name>
    <name type="common">Fall armyworm</name>
    <dbReference type="NCBI Taxonomy" id="7108"/>
</organismHost>
<evidence type="ECO:0000313" key="3">
    <source>
        <dbReference type="Proteomes" id="UP000008030"/>
    </source>
</evidence>
<dbReference type="PROSITE" id="PS50969">
    <property type="entry name" value="FCP1"/>
    <property type="match status" value="1"/>
</dbReference>
<reference evidence="2 3" key="1">
    <citation type="journal article" date="2006" name="J. Virol.">
        <title>Genomic sequence of Spodoptera frugiperda Ascovirus 1a, an enveloped, double-stranded DNA insect virus that manipulates apoptosis for viral reproduction.</title>
        <authorList>
            <person name="Bideshi D.K."/>
            <person name="Demattei M.V."/>
            <person name="Rouleux-Bonnin F."/>
            <person name="Stasiak K."/>
            <person name="Tan Y."/>
            <person name="Bigot S."/>
            <person name="Bigot Y."/>
            <person name="Federici B.A."/>
        </authorList>
    </citation>
    <scope>NUCLEOTIDE SEQUENCE [LARGE SCALE GENOMIC DNA]</scope>
    <source>
        <strain evidence="3">SvAV-1a</strain>
    </source>
</reference>
<dbReference type="Pfam" id="PF03031">
    <property type="entry name" value="NIF"/>
    <property type="match status" value="1"/>
</dbReference>
<evidence type="ECO:0000313" key="2">
    <source>
        <dbReference type="EMBL" id="CAL44709.1"/>
    </source>
</evidence>
<dbReference type="OrthoDB" id="18352at10239"/>
<sequence length="202" mass="22436">MFSTSSNDEGGGGGGGGIAIRNASRPTIFLDLDNTLICSLRVRSAESDTAKTVNGLVPTIVFADYEVYKRPHLDEFLTYLFDNFRVAVWTAASRDYAAVITSEFILRNHPDRELELFLSGEDTRIASEELGGVKNLNALWDLWDVSSVMDRGDALIIDDLPDVFTTQPDKCIPIVAYYAQDPRAVKDDALQQVMDDLDSRYT</sequence>
<dbReference type="Proteomes" id="UP000008030">
    <property type="component" value="Segment"/>
</dbReference>
<gene>
    <name evidence="2" type="primary">ORF109</name>
</gene>
<name>Q0E4Z2_SFAVA</name>